<evidence type="ECO:0000256" key="1">
    <source>
        <dbReference type="ARBA" id="ARBA00004141"/>
    </source>
</evidence>
<comment type="subcellular location">
    <subcellularLocation>
        <location evidence="1">Membrane</location>
        <topology evidence="1">Multi-pass membrane protein</topology>
    </subcellularLocation>
</comment>
<evidence type="ECO:0000256" key="5">
    <source>
        <dbReference type="ARBA" id="ARBA00023136"/>
    </source>
</evidence>
<evidence type="ECO:0000256" key="2">
    <source>
        <dbReference type="ARBA" id="ARBA00022448"/>
    </source>
</evidence>
<evidence type="ECO:0000256" key="3">
    <source>
        <dbReference type="ARBA" id="ARBA00022692"/>
    </source>
</evidence>
<dbReference type="PANTHER" id="PTHR13414:SF9">
    <property type="entry name" value="PROTON-COUPLED ZINC ANTIPORTER SLC30A9, MITOCHONDRIAL"/>
    <property type="match status" value="1"/>
</dbReference>
<keyword evidence="5 7" id="KW-0472">Membrane</keyword>
<keyword evidence="11" id="KW-1185">Reference proteome</keyword>
<evidence type="ECO:0000259" key="8">
    <source>
        <dbReference type="Pfam" id="PF01545"/>
    </source>
</evidence>
<dbReference type="InterPro" id="IPR027469">
    <property type="entry name" value="Cation_efflux_TMD_sf"/>
</dbReference>
<dbReference type="GO" id="GO:0006829">
    <property type="term" value="P:zinc ion transport"/>
    <property type="evidence" value="ECO:0007669"/>
    <property type="project" value="InterPro"/>
</dbReference>
<dbReference type="SUPFAM" id="SSF160240">
    <property type="entry name" value="Cation efflux protein cytoplasmic domain-like"/>
    <property type="match status" value="1"/>
</dbReference>
<evidence type="ECO:0000256" key="6">
    <source>
        <dbReference type="SAM" id="MobiDB-lite"/>
    </source>
</evidence>
<dbReference type="AlphaFoldDB" id="A0A0A2T8C9"/>
<dbReference type="STRING" id="1385514.N782_16640"/>
<dbReference type="eggNOG" id="COG0053">
    <property type="taxonomic scope" value="Bacteria"/>
</dbReference>
<accession>A0A0A2T8C9</accession>
<feature type="region of interest" description="Disordered" evidence="6">
    <location>
        <begin position="313"/>
        <end position="337"/>
    </location>
</feature>
<dbReference type="Proteomes" id="UP000030147">
    <property type="component" value="Unassembled WGS sequence"/>
</dbReference>
<dbReference type="Pfam" id="PF01545">
    <property type="entry name" value="Cation_efflux"/>
    <property type="match status" value="1"/>
</dbReference>
<dbReference type="InterPro" id="IPR027470">
    <property type="entry name" value="Cation_efflux_CTD"/>
</dbReference>
<dbReference type="PANTHER" id="PTHR13414">
    <property type="entry name" value="HUEL-CATION TRANSPORTER"/>
    <property type="match status" value="1"/>
</dbReference>
<keyword evidence="3 7" id="KW-0812">Transmembrane</keyword>
<proteinExistence type="predicted"/>
<evidence type="ECO:0000313" key="11">
    <source>
        <dbReference type="Proteomes" id="UP000030147"/>
    </source>
</evidence>
<dbReference type="Gene3D" id="1.20.1510.10">
    <property type="entry name" value="Cation efflux protein transmembrane domain"/>
    <property type="match status" value="1"/>
</dbReference>
<reference evidence="10 11" key="1">
    <citation type="journal article" date="2015" name="Stand. Genomic Sci.">
        <title>High quality draft genome sequence of the moderately halophilic bacterium Pontibacillus yanchengensis Y32(T) and comparison among Pontibacillus genomes.</title>
        <authorList>
            <person name="Huang J."/>
            <person name="Qiao Z.X."/>
            <person name="Tang J.W."/>
            <person name="Wang G."/>
        </authorList>
    </citation>
    <scope>NUCLEOTIDE SEQUENCE [LARGE SCALE GENOMIC DNA]</scope>
    <source>
        <strain evidence="10 11">Y32</strain>
    </source>
</reference>
<dbReference type="Gene3D" id="3.30.70.1350">
    <property type="entry name" value="Cation efflux protein, cytoplasmic domain"/>
    <property type="match status" value="1"/>
</dbReference>
<feature type="domain" description="Cation efflux protein cytoplasmic" evidence="9">
    <location>
        <begin position="239"/>
        <end position="307"/>
    </location>
</feature>
<feature type="transmembrane region" description="Helical" evidence="7">
    <location>
        <begin position="21"/>
        <end position="38"/>
    </location>
</feature>
<dbReference type="SUPFAM" id="SSF161111">
    <property type="entry name" value="Cation efflux protein transmembrane domain-like"/>
    <property type="match status" value="1"/>
</dbReference>
<dbReference type="Pfam" id="PF16916">
    <property type="entry name" value="ZT_dimer"/>
    <property type="match status" value="1"/>
</dbReference>
<dbReference type="RefSeq" id="WP_052111372.1">
    <property type="nucleotide sequence ID" value="NZ_AVBF01000048.1"/>
</dbReference>
<keyword evidence="4 7" id="KW-1133">Transmembrane helix</keyword>
<dbReference type="OrthoDB" id="9806522at2"/>
<dbReference type="GO" id="GO:0008324">
    <property type="term" value="F:monoatomic cation transmembrane transporter activity"/>
    <property type="evidence" value="ECO:0007669"/>
    <property type="project" value="InterPro"/>
</dbReference>
<feature type="transmembrane region" description="Helical" evidence="7">
    <location>
        <begin position="79"/>
        <end position="98"/>
    </location>
</feature>
<feature type="transmembrane region" description="Helical" evidence="7">
    <location>
        <begin position="173"/>
        <end position="194"/>
    </location>
</feature>
<evidence type="ECO:0000256" key="4">
    <source>
        <dbReference type="ARBA" id="ARBA00022989"/>
    </source>
</evidence>
<comment type="caution">
    <text evidence="10">The sequence shown here is derived from an EMBL/GenBank/DDBJ whole genome shotgun (WGS) entry which is preliminary data.</text>
</comment>
<feature type="domain" description="Cation efflux protein transmembrane" evidence="8">
    <location>
        <begin position="20"/>
        <end position="227"/>
    </location>
</feature>
<sequence length="337" mass="37069">MGSQSWKELIKKGNKSSATAALGNLAITIAKAFGAYFSGSGAMLATTFHSLADSVNQGFVFLGSVLAEKKPTKRFPTGFGRVINIFVMIAVLIVTVLGYESIKEGWHLIQHPKESGAFWLNIGILIFNVIIDGAILLKVMKEINKEAHVEVSGLSFIPSSIKHLSDASPPTRLVFFEDVVAVTGAFLAIIGVVVVTFTNFAILDGVVTLLIGILMLIVAFRIGYENMIGLIGVSAPVDVERDVAKQILEHPKVVDIKRMRIVKEGRTYHVEALLELEEGLSLEEADDIKFKVWNQLLHKKDISDVTLGIIETDKEEDWDPKEEDRHSSWSPPESDDQ</sequence>
<evidence type="ECO:0000313" key="10">
    <source>
        <dbReference type="EMBL" id="KGP71774.1"/>
    </source>
</evidence>
<gene>
    <name evidence="10" type="ORF">N782_16640</name>
</gene>
<dbReference type="InterPro" id="IPR058533">
    <property type="entry name" value="Cation_efflux_TM"/>
</dbReference>
<dbReference type="InterPro" id="IPR036837">
    <property type="entry name" value="Cation_efflux_CTD_sf"/>
</dbReference>
<keyword evidence="2" id="KW-0813">Transport</keyword>
<evidence type="ECO:0000259" key="9">
    <source>
        <dbReference type="Pfam" id="PF16916"/>
    </source>
</evidence>
<dbReference type="EMBL" id="AVBF01000048">
    <property type="protein sequence ID" value="KGP71774.1"/>
    <property type="molecule type" value="Genomic_DNA"/>
</dbReference>
<evidence type="ECO:0000256" key="7">
    <source>
        <dbReference type="SAM" id="Phobius"/>
    </source>
</evidence>
<name>A0A0A2T8C9_9BACI</name>
<dbReference type="GO" id="GO:0016020">
    <property type="term" value="C:membrane"/>
    <property type="evidence" value="ECO:0007669"/>
    <property type="project" value="UniProtKB-SubCell"/>
</dbReference>
<organism evidence="10 11">
    <name type="scientific">Pontibacillus yanchengensis Y32</name>
    <dbReference type="NCBI Taxonomy" id="1385514"/>
    <lineage>
        <taxon>Bacteria</taxon>
        <taxon>Bacillati</taxon>
        <taxon>Bacillota</taxon>
        <taxon>Bacilli</taxon>
        <taxon>Bacillales</taxon>
        <taxon>Bacillaceae</taxon>
        <taxon>Pontibacillus</taxon>
    </lineage>
</organism>
<protein>
    <submittedName>
        <fullName evidence="10">Cobalt transporter</fullName>
    </submittedName>
</protein>
<dbReference type="NCBIfam" id="TIGR01297">
    <property type="entry name" value="CDF"/>
    <property type="match status" value="1"/>
</dbReference>
<feature type="transmembrane region" description="Helical" evidence="7">
    <location>
        <begin position="200"/>
        <end position="220"/>
    </location>
</feature>
<dbReference type="InterPro" id="IPR002524">
    <property type="entry name" value="Cation_efflux"/>
</dbReference>
<feature type="transmembrane region" description="Helical" evidence="7">
    <location>
        <begin position="118"/>
        <end position="137"/>
    </location>
</feature>
<dbReference type="InterPro" id="IPR040177">
    <property type="entry name" value="SLC30A9"/>
</dbReference>